<dbReference type="EMBL" id="KN716871">
    <property type="protein sequence ID" value="KJH41246.1"/>
    <property type="molecule type" value="Genomic_DNA"/>
</dbReference>
<reference evidence="3 4" key="1">
    <citation type="submission" date="2013-11" db="EMBL/GenBank/DDBJ databases">
        <title>Draft genome of the bovine lungworm Dictyocaulus viviparus.</title>
        <authorList>
            <person name="Mitreva M."/>
        </authorList>
    </citation>
    <scope>NUCLEOTIDE SEQUENCE [LARGE SCALE GENOMIC DNA]</scope>
    <source>
        <strain evidence="3 4">HannoverDv2000</strain>
    </source>
</reference>
<reference evidence="4" key="2">
    <citation type="journal article" date="2016" name="Sci. Rep.">
        <title>Dictyocaulus viviparus genome, variome and transcriptome elucidate lungworm biology and support future intervention.</title>
        <authorList>
            <person name="McNulty S.N."/>
            <person name="Strube C."/>
            <person name="Rosa B.A."/>
            <person name="Martin J.C."/>
            <person name="Tyagi R."/>
            <person name="Choi Y.J."/>
            <person name="Wang Q."/>
            <person name="Hallsworth Pepin K."/>
            <person name="Zhang X."/>
            <person name="Ozersky P."/>
            <person name="Wilson R.K."/>
            <person name="Sternberg P.W."/>
            <person name="Gasser R.B."/>
            <person name="Mitreva M."/>
        </authorList>
    </citation>
    <scope>NUCLEOTIDE SEQUENCE [LARGE SCALE GENOMIC DNA]</scope>
    <source>
        <strain evidence="4">HannoverDv2000</strain>
    </source>
</reference>
<dbReference type="OrthoDB" id="5917544at2759"/>
<evidence type="ECO:0000313" key="4">
    <source>
        <dbReference type="Proteomes" id="UP000053766"/>
    </source>
</evidence>
<evidence type="ECO:0000256" key="1">
    <source>
        <dbReference type="SAM" id="Coils"/>
    </source>
</evidence>
<dbReference type="Proteomes" id="UP000053766">
    <property type="component" value="Unassembled WGS sequence"/>
</dbReference>
<keyword evidence="1" id="KW-0175">Coiled coil</keyword>
<gene>
    <name evidence="3" type="ORF">DICVIV_12782</name>
</gene>
<dbReference type="AlphaFoldDB" id="A0A0D8XFW4"/>
<evidence type="ECO:0000256" key="2">
    <source>
        <dbReference type="SAM" id="MobiDB-lite"/>
    </source>
</evidence>
<feature type="compositionally biased region" description="Polar residues" evidence="2">
    <location>
        <begin position="218"/>
        <end position="229"/>
    </location>
</feature>
<feature type="coiled-coil region" evidence="1">
    <location>
        <begin position="13"/>
        <end position="134"/>
    </location>
</feature>
<name>A0A0D8XFW4_DICVI</name>
<sequence>MEKDLSNRVGQELSKMKELYNNSKVAIKQLEEEKNQLNEKVEQLSSEFEKLKEDQRPSIRTELERRYEDLRYRLNTALEKIHKYELVIESAKKSENTTYSEVLQQDLIQLKEYNEHLERQFQTQTDIIETLKNKLIEQKAFADLIQKLSMQRDVEVVIDELNNYIKSVDRDAGRLAENLTYILRYSPVFACFQCASTIRMISPIAPLEIHTSHHKTRPYNSVDSSRGRTNSSEDNSQDSEDLEWNESRKKQVQCDAVFGKRAEITKSS</sequence>
<protein>
    <submittedName>
        <fullName evidence="3">Uncharacterized protein</fullName>
    </submittedName>
</protein>
<feature type="compositionally biased region" description="Acidic residues" evidence="2">
    <location>
        <begin position="235"/>
        <end position="244"/>
    </location>
</feature>
<proteinExistence type="predicted"/>
<accession>A0A0D8XFW4</accession>
<dbReference type="STRING" id="29172.A0A0D8XFW4"/>
<evidence type="ECO:0000313" key="3">
    <source>
        <dbReference type="EMBL" id="KJH41246.1"/>
    </source>
</evidence>
<keyword evidence="4" id="KW-1185">Reference proteome</keyword>
<feature type="region of interest" description="Disordered" evidence="2">
    <location>
        <begin position="213"/>
        <end position="250"/>
    </location>
</feature>
<organism evidence="3 4">
    <name type="scientific">Dictyocaulus viviparus</name>
    <name type="common">Bovine lungworm</name>
    <dbReference type="NCBI Taxonomy" id="29172"/>
    <lineage>
        <taxon>Eukaryota</taxon>
        <taxon>Metazoa</taxon>
        <taxon>Ecdysozoa</taxon>
        <taxon>Nematoda</taxon>
        <taxon>Chromadorea</taxon>
        <taxon>Rhabditida</taxon>
        <taxon>Rhabditina</taxon>
        <taxon>Rhabditomorpha</taxon>
        <taxon>Strongyloidea</taxon>
        <taxon>Metastrongylidae</taxon>
        <taxon>Dictyocaulus</taxon>
    </lineage>
</organism>